<name>A0AAQ3KBZ1_9LILI</name>
<evidence type="ECO:0000313" key="4">
    <source>
        <dbReference type="Proteomes" id="UP001327560"/>
    </source>
</evidence>
<gene>
    <name evidence="3" type="ORF">Cni_G14704</name>
</gene>
<accession>A0AAQ3KBZ1</accession>
<dbReference type="EMBL" id="CP136893">
    <property type="protein sequence ID" value="WOL05973.1"/>
    <property type="molecule type" value="Genomic_DNA"/>
</dbReference>
<evidence type="ECO:0000256" key="2">
    <source>
        <dbReference type="SAM" id="Phobius"/>
    </source>
</evidence>
<feature type="transmembrane region" description="Helical" evidence="2">
    <location>
        <begin position="116"/>
        <end position="135"/>
    </location>
</feature>
<reference evidence="3 4" key="1">
    <citation type="submission" date="2023-10" db="EMBL/GenBank/DDBJ databases">
        <title>Chromosome-scale genome assembly provides insights into flower coloration mechanisms of Canna indica.</title>
        <authorList>
            <person name="Li C."/>
        </authorList>
    </citation>
    <scope>NUCLEOTIDE SEQUENCE [LARGE SCALE GENOMIC DNA]</scope>
    <source>
        <tissue evidence="3">Flower</tissue>
    </source>
</reference>
<proteinExistence type="predicted"/>
<evidence type="ECO:0000313" key="3">
    <source>
        <dbReference type="EMBL" id="WOL05973.1"/>
    </source>
</evidence>
<protein>
    <submittedName>
        <fullName evidence="3">Plastid-lipid-associated protein 12, chloroplastic</fullName>
    </submittedName>
</protein>
<keyword evidence="2" id="KW-0472">Membrane</keyword>
<evidence type="ECO:0000256" key="1">
    <source>
        <dbReference type="SAM" id="MobiDB-lite"/>
    </source>
</evidence>
<sequence>MAVGGTAAARLSLSLIPPPFSGRSSSLTSSIGLIHSRNSKQERRRGCRRPTSFRPVSSSLVEQGGKISFTDPEAALVEALVGIQGRGRAASPRQLQALFFSPTSSFKPLLDPLEELFLILLFLLLGISFSGLFCFRNSLE</sequence>
<keyword evidence="2" id="KW-1133">Transmembrane helix</keyword>
<organism evidence="3 4">
    <name type="scientific">Canna indica</name>
    <name type="common">Indian-shot</name>
    <dbReference type="NCBI Taxonomy" id="4628"/>
    <lineage>
        <taxon>Eukaryota</taxon>
        <taxon>Viridiplantae</taxon>
        <taxon>Streptophyta</taxon>
        <taxon>Embryophyta</taxon>
        <taxon>Tracheophyta</taxon>
        <taxon>Spermatophyta</taxon>
        <taxon>Magnoliopsida</taxon>
        <taxon>Liliopsida</taxon>
        <taxon>Zingiberales</taxon>
        <taxon>Cannaceae</taxon>
        <taxon>Canna</taxon>
    </lineage>
</organism>
<keyword evidence="2" id="KW-0812">Transmembrane</keyword>
<dbReference type="AlphaFoldDB" id="A0AAQ3KBZ1"/>
<feature type="region of interest" description="Disordered" evidence="1">
    <location>
        <begin position="36"/>
        <end position="59"/>
    </location>
</feature>
<dbReference type="Proteomes" id="UP001327560">
    <property type="component" value="Chromosome 4"/>
</dbReference>
<keyword evidence="4" id="KW-1185">Reference proteome</keyword>